<dbReference type="EMBL" id="GG745350">
    <property type="protein sequence ID" value="KNE66540.1"/>
    <property type="molecule type" value="Genomic_DNA"/>
</dbReference>
<keyword evidence="8" id="KW-1185">Reference proteome</keyword>
<dbReference type="Gene3D" id="3.30.200.20">
    <property type="entry name" value="Phosphorylase Kinase, domain 1"/>
    <property type="match status" value="1"/>
</dbReference>
<dbReference type="Pfam" id="PF00069">
    <property type="entry name" value="Pkinase"/>
    <property type="match status" value="2"/>
</dbReference>
<comment type="similarity">
    <text evidence="4">Belongs to the protein kinase superfamily.</text>
</comment>
<dbReference type="AlphaFoldDB" id="A0A0L0SVZ0"/>
<dbReference type="InterPro" id="IPR017441">
    <property type="entry name" value="Protein_kinase_ATP_BS"/>
</dbReference>
<dbReference type="SMART" id="SM00220">
    <property type="entry name" value="S_TKc"/>
    <property type="match status" value="1"/>
</dbReference>
<keyword evidence="2 3" id="KW-0067">ATP-binding</keyword>
<sequence>MGNVPLHHAPASGAGSNRPLSYHADAGHQVLAHRSIAGRDLPRPPIIGGAAAPAPASVRPPPHLHPSLQPGPQATHSMPGTPVRDVPHVVQQQQQQHVARPLVLAAPAAAAAQATPARPMSYVEPIRPVARVASEAPKVLPAAAIAPVPTQPGQAKSLAQSVLERHPLCREFVERYEIGDELGSGGFGFVVTATRRSDNREVAVKFIFKEKVPVHSLTKDPELGVVPMEIFVLKKVRHPSIVEFYDFFQDNVFYYLVMELFGSQWKKSGAIDAIKSQDPPPLQRSYSEPTPKAPVLGRRQSMDLFECIEANQKLSESTARTIFRQVVGAVCHLASHNLLHRDLKDENLVITSSFHVKLIDFGSAAFLPANGRLFDRFAGTLQYCPPEILQGQKYRGPEQEVWALGILLYTILFSGAPFANTTQVIQTEMPVPRYSRGPKAGTPKASQEAVHLLQWMLHKHPGARASLAQVAAHPWLREPQPSSSTS</sequence>
<dbReference type="GO" id="GO:0005829">
    <property type="term" value="C:cytosol"/>
    <property type="evidence" value="ECO:0007669"/>
    <property type="project" value="TreeGrafter"/>
</dbReference>
<feature type="compositionally biased region" description="Low complexity" evidence="5">
    <location>
        <begin position="46"/>
        <end position="57"/>
    </location>
</feature>
<feature type="region of interest" description="Disordered" evidence="5">
    <location>
        <begin position="39"/>
        <end position="84"/>
    </location>
</feature>
<keyword evidence="7" id="KW-0808">Transferase</keyword>
<feature type="region of interest" description="Disordered" evidence="5">
    <location>
        <begin position="1"/>
        <end position="22"/>
    </location>
</feature>
<dbReference type="PROSITE" id="PS00108">
    <property type="entry name" value="PROTEIN_KINASE_ST"/>
    <property type="match status" value="1"/>
</dbReference>
<dbReference type="STRING" id="578462.A0A0L0SVZ0"/>
<dbReference type="PROSITE" id="PS50011">
    <property type="entry name" value="PROTEIN_KINASE_DOM"/>
    <property type="match status" value="1"/>
</dbReference>
<dbReference type="GO" id="GO:0035556">
    <property type="term" value="P:intracellular signal transduction"/>
    <property type="evidence" value="ECO:0007669"/>
    <property type="project" value="TreeGrafter"/>
</dbReference>
<dbReference type="Gene3D" id="1.10.510.10">
    <property type="entry name" value="Transferase(Phosphotransferase) domain 1"/>
    <property type="match status" value="1"/>
</dbReference>
<dbReference type="InterPro" id="IPR011009">
    <property type="entry name" value="Kinase-like_dom_sf"/>
</dbReference>
<reference evidence="8" key="2">
    <citation type="submission" date="2009-11" db="EMBL/GenBank/DDBJ databases">
        <title>The Genome Sequence of Allomyces macrogynus strain ATCC 38327.</title>
        <authorList>
            <consortium name="The Broad Institute Genome Sequencing Platform"/>
            <person name="Russ C."/>
            <person name="Cuomo C."/>
            <person name="Shea T."/>
            <person name="Young S.K."/>
            <person name="Zeng Q."/>
            <person name="Koehrsen M."/>
            <person name="Haas B."/>
            <person name="Borodovsky M."/>
            <person name="Guigo R."/>
            <person name="Alvarado L."/>
            <person name="Berlin A."/>
            <person name="Borenstein D."/>
            <person name="Chen Z."/>
            <person name="Engels R."/>
            <person name="Freedman E."/>
            <person name="Gellesch M."/>
            <person name="Goldberg J."/>
            <person name="Griggs A."/>
            <person name="Gujja S."/>
            <person name="Heiman D."/>
            <person name="Hepburn T."/>
            <person name="Howarth C."/>
            <person name="Jen D."/>
            <person name="Larson L."/>
            <person name="Lewis B."/>
            <person name="Mehta T."/>
            <person name="Park D."/>
            <person name="Pearson M."/>
            <person name="Roberts A."/>
            <person name="Saif S."/>
            <person name="Shenoy N."/>
            <person name="Sisk P."/>
            <person name="Stolte C."/>
            <person name="Sykes S."/>
            <person name="Walk T."/>
            <person name="White J."/>
            <person name="Yandava C."/>
            <person name="Burger G."/>
            <person name="Gray M.W."/>
            <person name="Holland P.W.H."/>
            <person name="King N."/>
            <person name="Lang F.B.F."/>
            <person name="Roger A.J."/>
            <person name="Ruiz-Trillo I."/>
            <person name="Lander E."/>
            <person name="Nusbaum C."/>
        </authorList>
    </citation>
    <scope>NUCLEOTIDE SEQUENCE [LARGE SCALE GENOMIC DNA]</scope>
    <source>
        <strain evidence="8">ATCC 38327</strain>
    </source>
</reference>
<protein>
    <submittedName>
        <fullName evidence="7">CAMK/CAMKL/PASK protein kinase</fullName>
    </submittedName>
</protein>
<dbReference type="InterPro" id="IPR008271">
    <property type="entry name" value="Ser/Thr_kinase_AS"/>
</dbReference>
<evidence type="ECO:0000256" key="5">
    <source>
        <dbReference type="SAM" id="MobiDB-lite"/>
    </source>
</evidence>
<reference evidence="7 8" key="1">
    <citation type="submission" date="2009-11" db="EMBL/GenBank/DDBJ databases">
        <title>Annotation of Allomyces macrogynus ATCC 38327.</title>
        <authorList>
            <consortium name="The Broad Institute Genome Sequencing Platform"/>
            <person name="Russ C."/>
            <person name="Cuomo C."/>
            <person name="Burger G."/>
            <person name="Gray M.W."/>
            <person name="Holland P.W.H."/>
            <person name="King N."/>
            <person name="Lang F.B.F."/>
            <person name="Roger A.J."/>
            <person name="Ruiz-Trillo I."/>
            <person name="Young S.K."/>
            <person name="Zeng Q."/>
            <person name="Gargeya S."/>
            <person name="Fitzgerald M."/>
            <person name="Haas B."/>
            <person name="Abouelleil A."/>
            <person name="Alvarado L."/>
            <person name="Arachchi H.M."/>
            <person name="Berlin A."/>
            <person name="Chapman S.B."/>
            <person name="Gearin G."/>
            <person name="Goldberg J."/>
            <person name="Griggs A."/>
            <person name="Gujja S."/>
            <person name="Hansen M."/>
            <person name="Heiman D."/>
            <person name="Howarth C."/>
            <person name="Larimer J."/>
            <person name="Lui A."/>
            <person name="MacDonald P.J.P."/>
            <person name="McCowen C."/>
            <person name="Montmayeur A."/>
            <person name="Murphy C."/>
            <person name="Neiman D."/>
            <person name="Pearson M."/>
            <person name="Priest M."/>
            <person name="Roberts A."/>
            <person name="Saif S."/>
            <person name="Shea T."/>
            <person name="Sisk P."/>
            <person name="Stolte C."/>
            <person name="Sykes S."/>
            <person name="Wortman J."/>
            <person name="Nusbaum C."/>
            <person name="Birren B."/>
        </authorList>
    </citation>
    <scope>NUCLEOTIDE SEQUENCE [LARGE SCALE GENOMIC DNA]</scope>
    <source>
        <strain evidence="7 8">ATCC 38327</strain>
    </source>
</reference>
<dbReference type="GO" id="GO:0005634">
    <property type="term" value="C:nucleus"/>
    <property type="evidence" value="ECO:0007669"/>
    <property type="project" value="TreeGrafter"/>
</dbReference>
<gene>
    <name evidence="7" type="ORF">AMAG_19592</name>
</gene>
<keyword evidence="1 3" id="KW-0547">Nucleotide-binding</keyword>
<dbReference type="eggNOG" id="KOG1152">
    <property type="taxonomic scope" value="Eukaryota"/>
</dbReference>
<dbReference type="VEuPathDB" id="FungiDB:AMAG_19592"/>
<dbReference type="InterPro" id="IPR000719">
    <property type="entry name" value="Prot_kinase_dom"/>
</dbReference>
<dbReference type="PANTHER" id="PTHR24346:SF72">
    <property type="entry name" value="CAMK PROTEIN KINASE"/>
    <property type="match status" value="1"/>
</dbReference>
<dbReference type="PANTHER" id="PTHR24346">
    <property type="entry name" value="MAP/MICROTUBULE AFFINITY-REGULATING KINASE"/>
    <property type="match status" value="1"/>
</dbReference>
<evidence type="ECO:0000313" key="8">
    <source>
        <dbReference type="Proteomes" id="UP000054350"/>
    </source>
</evidence>
<dbReference type="Proteomes" id="UP000054350">
    <property type="component" value="Unassembled WGS sequence"/>
</dbReference>
<evidence type="ECO:0000259" key="6">
    <source>
        <dbReference type="PROSITE" id="PS50011"/>
    </source>
</evidence>
<accession>A0A0L0SVZ0</accession>
<dbReference type="GO" id="GO:0005524">
    <property type="term" value="F:ATP binding"/>
    <property type="evidence" value="ECO:0007669"/>
    <property type="project" value="UniProtKB-UniRule"/>
</dbReference>
<dbReference type="OrthoDB" id="10252171at2759"/>
<evidence type="ECO:0000256" key="1">
    <source>
        <dbReference type="ARBA" id="ARBA00022741"/>
    </source>
</evidence>
<keyword evidence="7" id="KW-0418">Kinase</keyword>
<dbReference type="GO" id="GO:0004674">
    <property type="term" value="F:protein serine/threonine kinase activity"/>
    <property type="evidence" value="ECO:0007669"/>
    <property type="project" value="UniProtKB-KW"/>
</dbReference>
<dbReference type="SUPFAM" id="SSF56112">
    <property type="entry name" value="Protein kinase-like (PK-like)"/>
    <property type="match status" value="1"/>
</dbReference>
<name>A0A0L0SVZ0_ALLM3</name>
<keyword evidence="4" id="KW-0723">Serine/threonine-protein kinase</keyword>
<proteinExistence type="inferred from homology"/>
<dbReference type="FunFam" id="3.30.200.20:FF:000314">
    <property type="entry name" value="Serine/threonine protein kinase"/>
    <property type="match status" value="1"/>
</dbReference>
<feature type="binding site" evidence="3">
    <location>
        <position position="209"/>
    </location>
    <ligand>
        <name>ATP</name>
        <dbReference type="ChEBI" id="CHEBI:30616"/>
    </ligand>
</feature>
<organism evidence="7 8">
    <name type="scientific">Allomyces macrogynus (strain ATCC 38327)</name>
    <name type="common">Allomyces javanicus var. macrogynus</name>
    <dbReference type="NCBI Taxonomy" id="578462"/>
    <lineage>
        <taxon>Eukaryota</taxon>
        <taxon>Fungi</taxon>
        <taxon>Fungi incertae sedis</taxon>
        <taxon>Blastocladiomycota</taxon>
        <taxon>Blastocladiomycetes</taxon>
        <taxon>Blastocladiales</taxon>
        <taxon>Blastocladiaceae</taxon>
        <taxon>Allomyces</taxon>
    </lineage>
</organism>
<feature type="domain" description="Protein kinase" evidence="6">
    <location>
        <begin position="176"/>
        <end position="476"/>
    </location>
</feature>
<evidence type="ECO:0000256" key="4">
    <source>
        <dbReference type="RuleBase" id="RU000304"/>
    </source>
</evidence>
<dbReference type="GO" id="GO:0045719">
    <property type="term" value="P:negative regulation of glycogen biosynthetic process"/>
    <property type="evidence" value="ECO:0007669"/>
    <property type="project" value="TreeGrafter"/>
</dbReference>
<dbReference type="PROSITE" id="PS00107">
    <property type="entry name" value="PROTEIN_KINASE_ATP"/>
    <property type="match status" value="1"/>
</dbReference>
<evidence type="ECO:0000313" key="7">
    <source>
        <dbReference type="EMBL" id="KNE66540.1"/>
    </source>
</evidence>
<evidence type="ECO:0000256" key="2">
    <source>
        <dbReference type="ARBA" id="ARBA00022840"/>
    </source>
</evidence>
<evidence type="ECO:0000256" key="3">
    <source>
        <dbReference type="PROSITE-ProRule" id="PRU10141"/>
    </source>
</evidence>